<organism evidence="2 3">
    <name type="scientific">Candidatus Enterousia intestinigallinarum</name>
    <dbReference type="NCBI Taxonomy" id="2840790"/>
    <lineage>
        <taxon>Bacteria</taxon>
        <taxon>Pseudomonadati</taxon>
        <taxon>Pseudomonadota</taxon>
        <taxon>Alphaproteobacteria</taxon>
        <taxon>Candidatus Enterousia</taxon>
    </lineage>
</organism>
<reference evidence="2" key="2">
    <citation type="journal article" date="2021" name="PeerJ">
        <title>Extensive microbial diversity within the chicken gut microbiome revealed by metagenomics and culture.</title>
        <authorList>
            <person name="Gilroy R."/>
            <person name="Ravi A."/>
            <person name="Getino M."/>
            <person name="Pursley I."/>
            <person name="Horton D.L."/>
            <person name="Alikhan N.F."/>
            <person name="Baker D."/>
            <person name="Gharbi K."/>
            <person name="Hall N."/>
            <person name="Watson M."/>
            <person name="Adriaenssens E.M."/>
            <person name="Foster-Nyarko E."/>
            <person name="Jarju S."/>
            <person name="Secka A."/>
            <person name="Antonio M."/>
            <person name="Oren A."/>
            <person name="Chaudhuri R.R."/>
            <person name="La Ragione R."/>
            <person name="Hildebrand F."/>
            <person name="Pallen M.J."/>
        </authorList>
    </citation>
    <scope>NUCLEOTIDE SEQUENCE</scope>
    <source>
        <strain evidence="2">ChiGjej3B3-5194</strain>
    </source>
</reference>
<feature type="signal peptide" evidence="1">
    <location>
        <begin position="1"/>
        <end position="20"/>
    </location>
</feature>
<sequence length="173" mass="18211">MKCSCFIVSAAVACAFVADAVGRTCSGIYSIQCPVTAGSAPCCRLSTETCEQAGCPTPDPGGGDIDDPDCDPCPTVSNIWRVGGTGWQYKISSYSQNRLTCECSPRYQVRCTMGYYGVNLTTSITVPTSANCTRCPDGGMSTAGSTKITDCYIASGSDSTGSFVYDPKCYYTE</sequence>
<proteinExistence type="predicted"/>
<accession>A0A9D1FGV7</accession>
<gene>
    <name evidence="2" type="ORF">IAD02_04465</name>
</gene>
<feature type="chain" id="PRO_5038755984" evidence="1">
    <location>
        <begin position="21"/>
        <end position="173"/>
    </location>
</feature>
<evidence type="ECO:0000256" key="1">
    <source>
        <dbReference type="SAM" id="SignalP"/>
    </source>
</evidence>
<evidence type="ECO:0000313" key="3">
    <source>
        <dbReference type="Proteomes" id="UP000886742"/>
    </source>
</evidence>
<keyword evidence="1" id="KW-0732">Signal</keyword>
<name>A0A9D1FGV7_9PROT</name>
<dbReference type="EMBL" id="DVJI01000013">
    <property type="protein sequence ID" value="HIS71207.1"/>
    <property type="molecule type" value="Genomic_DNA"/>
</dbReference>
<comment type="caution">
    <text evidence="2">The sequence shown here is derived from an EMBL/GenBank/DDBJ whole genome shotgun (WGS) entry which is preliminary data.</text>
</comment>
<reference evidence="2" key="1">
    <citation type="submission" date="2020-10" db="EMBL/GenBank/DDBJ databases">
        <authorList>
            <person name="Gilroy R."/>
        </authorList>
    </citation>
    <scope>NUCLEOTIDE SEQUENCE</scope>
    <source>
        <strain evidence="2">ChiGjej3B3-5194</strain>
    </source>
</reference>
<evidence type="ECO:0000313" key="2">
    <source>
        <dbReference type="EMBL" id="HIS71207.1"/>
    </source>
</evidence>
<dbReference type="AlphaFoldDB" id="A0A9D1FGV7"/>
<dbReference type="Proteomes" id="UP000886742">
    <property type="component" value="Unassembled WGS sequence"/>
</dbReference>
<protein>
    <submittedName>
        <fullName evidence="2">Uncharacterized protein</fullName>
    </submittedName>
</protein>